<dbReference type="Ensembl" id="ENSPKIT00000015118.1">
    <property type="protein sequence ID" value="ENSPKIP00000034213.1"/>
    <property type="gene ID" value="ENSPKIG00000013628.1"/>
</dbReference>
<dbReference type="Pfam" id="PF15419">
    <property type="entry name" value="LNP1"/>
    <property type="match status" value="1"/>
</dbReference>
<dbReference type="InterPro" id="IPR029280">
    <property type="entry name" value="LNP1"/>
</dbReference>
<accession>A0A3B3SVD5</accession>
<organism evidence="1 2">
    <name type="scientific">Paramormyrops kingsleyae</name>
    <dbReference type="NCBI Taxonomy" id="1676925"/>
    <lineage>
        <taxon>Eukaryota</taxon>
        <taxon>Metazoa</taxon>
        <taxon>Chordata</taxon>
        <taxon>Craniata</taxon>
        <taxon>Vertebrata</taxon>
        <taxon>Euteleostomi</taxon>
        <taxon>Actinopterygii</taxon>
        <taxon>Neopterygii</taxon>
        <taxon>Teleostei</taxon>
        <taxon>Osteoglossocephala</taxon>
        <taxon>Osteoglossomorpha</taxon>
        <taxon>Osteoglossiformes</taxon>
        <taxon>Mormyridae</taxon>
        <taxon>Paramormyrops</taxon>
    </lineage>
</organism>
<evidence type="ECO:0000313" key="2">
    <source>
        <dbReference type="Proteomes" id="UP000261540"/>
    </source>
</evidence>
<keyword evidence="2" id="KW-1185">Reference proteome</keyword>
<sequence length="71" mass="8081">MEHICFNDEDEDGNFAKWMSSYWSHGASEEQTKGRRRSLRQLRLLHADRRASLPCQVGLQGVCVCVPAGVF</sequence>
<dbReference type="PANTHER" id="PTHR35667">
    <property type="entry name" value="LEUKEMIA NUP98 FUSION PARTNER 1"/>
    <property type="match status" value="1"/>
</dbReference>
<dbReference type="Proteomes" id="UP000261540">
    <property type="component" value="Unplaced"/>
</dbReference>
<protein>
    <submittedName>
        <fullName evidence="1">Uncharacterized protein</fullName>
    </submittedName>
</protein>
<dbReference type="PANTHER" id="PTHR35667:SF1">
    <property type="entry name" value="LEUKEMIA NUP98 FUSION PARTNER 1"/>
    <property type="match status" value="1"/>
</dbReference>
<evidence type="ECO:0000313" key="1">
    <source>
        <dbReference type="Ensembl" id="ENSPKIP00000034213.1"/>
    </source>
</evidence>
<dbReference type="GeneTree" id="ENSGT01030000234818"/>
<proteinExistence type="predicted"/>
<dbReference type="STRING" id="1676925.ENSPKIP00000034213"/>
<reference evidence="1" key="1">
    <citation type="submission" date="2025-08" db="UniProtKB">
        <authorList>
            <consortium name="Ensembl"/>
        </authorList>
    </citation>
    <scope>IDENTIFICATION</scope>
</reference>
<reference evidence="1" key="2">
    <citation type="submission" date="2025-09" db="UniProtKB">
        <authorList>
            <consortium name="Ensembl"/>
        </authorList>
    </citation>
    <scope>IDENTIFICATION</scope>
</reference>
<name>A0A3B3SVD5_9TELE</name>
<dbReference type="AlphaFoldDB" id="A0A3B3SVD5"/>